<keyword evidence="2" id="KW-1133">Transmembrane helix</keyword>
<proteinExistence type="predicted"/>
<dbReference type="Proteomes" id="UP000076744">
    <property type="component" value="Unassembled WGS sequence"/>
</dbReference>
<reference evidence="3 4" key="1">
    <citation type="journal article" date="2016" name="Genome Biol. Evol.">
        <title>Divergent and convergent evolution of fungal pathogenicity.</title>
        <authorList>
            <person name="Shang Y."/>
            <person name="Xiao G."/>
            <person name="Zheng P."/>
            <person name="Cen K."/>
            <person name="Zhan S."/>
            <person name="Wang C."/>
        </authorList>
    </citation>
    <scope>NUCLEOTIDE SEQUENCE [LARGE SCALE GENOMIC DNA]</scope>
    <source>
        <strain evidence="3 4">ARSEF 2679</strain>
    </source>
</reference>
<organism evidence="3 4">
    <name type="scientific">Cordyceps fumosorosea (strain ARSEF 2679)</name>
    <name type="common">Isaria fumosorosea</name>
    <dbReference type="NCBI Taxonomy" id="1081104"/>
    <lineage>
        <taxon>Eukaryota</taxon>
        <taxon>Fungi</taxon>
        <taxon>Dikarya</taxon>
        <taxon>Ascomycota</taxon>
        <taxon>Pezizomycotina</taxon>
        <taxon>Sordariomycetes</taxon>
        <taxon>Hypocreomycetidae</taxon>
        <taxon>Hypocreales</taxon>
        <taxon>Cordycipitaceae</taxon>
        <taxon>Cordyceps</taxon>
    </lineage>
</organism>
<accession>A0A162MUE0</accession>
<comment type="caution">
    <text evidence="3">The sequence shown here is derived from an EMBL/GenBank/DDBJ whole genome shotgun (WGS) entry which is preliminary data.</text>
</comment>
<name>A0A162MUE0_CORFA</name>
<evidence type="ECO:0000256" key="1">
    <source>
        <dbReference type="SAM" id="MobiDB-lite"/>
    </source>
</evidence>
<dbReference type="OrthoDB" id="4869710at2759"/>
<feature type="compositionally biased region" description="Basic and acidic residues" evidence="1">
    <location>
        <begin position="221"/>
        <end position="236"/>
    </location>
</feature>
<feature type="region of interest" description="Disordered" evidence="1">
    <location>
        <begin position="1"/>
        <end position="21"/>
    </location>
</feature>
<keyword evidence="2" id="KW-0812">Transmembrane</keyword>
<evidence type="ECO:0000256" key="2">
    <source>
        <dbReference type="SAM" id="Phobius"/>
    </source>
</evidence>
<feature type="compositionally biased region" description="Basic residues" evidence="1">
    <location>
        <begin position="211"/>
        <end position="220"/>
    </location>
</feature>
<dbReference type="RefSeq" id="XP_018706896.1">
    <property type="nucleotide sequence ID" value="XM_018846189.1"/>
</dbReference>
<feature type="transmembrane region" description="Helical" evidence="2">
    <location>
        <begin position="28"/>
        <end position="52"/>
    </location>
</feature>
<dbReference type="AlphaFoldDB" id="A0A162MUE0"/>
<feature type="region of interest" description="Disordered" evidence="1">
    <location>
        <begin position="211"/>
        <end position="236"/>
    </location>
</feature>
<protein>
    <submittedName>
        <fullName evidence="3">Uncharacterized protein</fullName>
    </submittedName>
</protein>
<feature type="region of interest" description="Disordered" evidence="1">
    <location>
        <begin position="71"/>
        <end position="100"/>
    </location>
</feature>
<dbReference type="InterPro" id="IPR029149">
    <property type="entry name" value="Creatin/AminoP/Spt16_N"/>
</dbReference>
<dbReference type="STRING" id="1081104.A0A162MUE0"/>
<evidence type="ECO:0000313" key="3">
    <source>
        <dbReference type="EMBL" id="OAA70609.1"/>
    </source>
</evidence>
<evidence type="ECO:0000313" key="4">
    <source>
        <dbReference type="Proteomes" id="UP000076744"/>
    </source>
</evidence>
<dbReference type="GeneID" id="30018875"/>
<gene>
    <name evidence="3" type="ORF">ISF_02583</name>
</gene>
<dbReference type="EMBL" id="AZHB01000004">
    <property type="protein sequence ID" value="OAA70609.1"/>
    <property type="molecule type" value="Genomic_DNA"/>
</dbReference>
<keyword evidence="2" id="KW-0472">Membrane</keyword>
<keyword evidence="4" id="KW-1185">Reference proteome</keyword>
<dbReference type="Gene3D" id="3.40.350.10">
    <property type="entry name" value="Creatinase/prolidase N-terminal domain"/>
    <property type="match status" value="1"/>
</dbReference>
<sequence length="236" mass="25248">MGNPDLELQNPDWDPHCRRRRGPTPRRFIARLCITALAAGMLLTMAVCGLLGGTATTTPSLLHQLLRPQPCPAHRQAQPHEAVAATTTPPSHDASSSSRGAVAGVRADVYLQRRNALAEVLKAEGVEAFVAEPGPIFEYYANISRTDWEAFAPSQRPLLMVIQPVEHPSSSGGSGAVVVAAKMALLAPRAQADRVRLEPVPHAAQVAAVCARRRSSRRRRPAADDHGGARDTCRGG</sequence>